<name>A0A0K1HQ20_VERVE</name>
<dbReference type="PANTHER" id="PTHR19836">
    <property type="entry name" value="30S RIBOSOMAL PROTEIN S14"/>
    <property type="match status" value="1"/>
</dbReference>
<keyword evidence="3" id="KW-0687">Ribonucleoprotein</keyword>
<dbReference type="Pfam" id="PF00253">
    <property type="entry name" value="Ribosomal_S14"/>
    <property type="match status" value="1"/>
</dbReference>
<evidence type="ECO:0000256" key="3">
    <source>
        <dbReference type="ARBA" id="ARBA00023274"/>
    </source>
</evidence>
<dbReference type="GO" id="GO:0003735">
    <property type="term" value="F:structural constituent of ribosome"/>
    <property type="evidence" value="ECO:0007669"/>
    <property type="project" value="InterPro"/>
</dbReference>
<dbReference type="GO" id="GO:0015935">
    <property type="term" value="C:small ribosomal subunit"/>
    <property type="evidence" value="ECO:0007669"/>
    <property type="project" value="TreeGrafter"/>
</dbReference>
<evidence type="ECO:0000313" key="4">
    <source>
        <dbReference type="EMBL" id="AKT93943.1"/>
    </source>
</evidence>
<proteinExistence type="inferred from homology"/>
<dbReference type="PROSITE" id="PS00527">
    <property type="entry name" value="RIBOSOMAL_S14"/>
    <property type="match status" value="1"/>
</dbReference>
<accession>A0A0K1HQ20</accession>
<keyword evidence="2 4" id="KW-0689">Ribosomal protein</keyword>
<keyword evidence="4" id="KW-0496">Mitochondrion</keyword>
<dbReference type="EMBL" id="KT185627">
    <property type="protein sequence ID" value="AKT93943.1"/>
    <property type="molecule type" value="Genomic_DNA"/>
</dbReference>
<dbReference type="InterPro" id="IPR018271">
    <property type="entry name" value="Ribosomal_uS14_CS"/>
</dbReference>
<dbReference type="PANTHER" id="PTHR19836:SF19">
    <property type="entry name" value="SMALL RIBOSOMAL SUBUNIT PROTEIN US14M"/>
    <property type="match status" value="1"/>
</dbReference>
<evidence type="ECO:0000256" key="1">
    <source>
        <dbReference type="ARBA" id="ARBA00009083"/>
    </source>
</evidence>
<comment type="similarity">
    <text evidence="1">Belongs to the universal ribosomal protein uS14 family.</text>
</comment>
<sequence>MWSKKLKDKKIRQSYNNKEFRTLPLLFLMSNVSVDSAYRFGLSKKFLSFNKNFFKTQAKNRCTVSLRSRSPLRAFRLSRIVFRGFASSGALLGIKKSSW</sequence>
<dbReference type="InterPro" id="IPR001209">
    <property type="entry name" value="Ribosomal_uS14"/>
</dbReference>
<organism evidence="4">
    <name type="scientific">Vermamoeba vermiformis</name>
    <name type="common">Amoeba</name>
    <name type="synonym">Hartmannella vermiformis</name>
    <dbReference type="NCBI Taxonomy" id="5778"/>
    <lineage>
        <taxon>Eukaryota</taxon>
        <taxon>Amoebozoa</taxon>
        <taxon>Tubulinea</taxon>
        <taxon>Echinamoebida</taxon>
        <taxon>Vermamoeba</taxon>
    </lineage>
</organism>
<protein>
    <submittedName>
        <fullName evidence="4">Ribosomal protein S14</fullName>
    </submittedName>
</protein>
<geneLocation type="mitochondrion" evidence="4"/>
<reference evidence="4" key="1">
    <citation type="journal article" date="2015" name="J. Eukaryot. Microbiol.">
        <title>Uncovering Cryptic Diversity in Two Amoebozoan Species Using Complete Mitochondrial Genome Sequences.</title>
        <authorList>
            <person name="Fucikova K."/>
            <person name="Lahr D.J."/>
        </authorList>
    </citation>
    <scope>NUCLEOTIDE SEQUENCE</scope>
    <source>
        <strain evidence="4">BCP-EM3VF21-2</strain>
    </source>
</reference>
<gene>
    <name evidence="4" type="primary">rps14</name>
    <name evidence="4" type="ORF">AB846_14</name>
</gene>
<dbReference type="GO" id="GO:0005737">
    <property type="term" value="C:cytoplasm"/>
    <property type="evidence" value="ECO:0007669"/>
    <property type="project" value="UniProtKB-ARBA"/>
</dbReference>
<dbReference type="SUPFAM" id="SSF57716">
    <property type="entry name" value="Glucocorticoid receptor-like (DNA-binding domain)"/>
    <property type="match status" value="1"/>
</dbReference>
<dbReference type="Gene3D" id="1.10.287.1480">
    <property type="match status" value="1"/>
</dbReference>
<dbReference type="GO" id="GO:0006412">
    <property type="term" value="P:translation"/>
    <property type="evidence" value="ECO:0007669"/>
    <property type="project" value="InterPro"/>
</dbReference>
<dbReference type="AlphaFoldDB" id="A0A0K1HQ20"/>
<evidence type="ECO:0000256" key="2">
    <source>
        <dbReference type="ARBA" id="ARBA00022980"/>
    </source>
</evidence>